<comment type="pathway">
    <text evidence="5">Cofactor biosynthesis; biotin biosynthesis.</text>
</comment>
<dbReference type="GO" id="GO:0005737">
    <property type="term" value="C:cytoplasm"/>
    <property type="evidence" value="ECO:0007669"/>
    <property type="project" value="UniProtKB-SubCell"/>
</dbReference>
<keyword evidence="3 5" id="KW-0093">Biotin biosynthesis</keyword>
<sequence length="242" mass="27454">MKIKIYCYGEGYPLVLFHGWGFDSGVWQSITPALIDAGYQLYLVDLPGFGNTSLCDWGYFKTELLSALPPRFALIGWSMGGLFATRLAAEASERITHLLNVSSSPKFVKENGWPGIEMELFHNFYRSLRQNPLKTLEEFVSLQSHGENKKSIRALISNPIPEGLSMGLDCLLRWDLRLALNHLAIPVCYLFGRLDAITPHATKLAMEKTHPHLVYRTFKQSAHMPFMSQQNEFIALLKEFIS</sequence>
<evidence type="ECO:0000256" key="4">
    <source>
        <dbReference type="ARBA" id="ARBA00022801"/>
    </source>
</evidence>
<dbReference type="EC" id="3.1.1.85" evidence="5"/>
<dbReference type="InterPro" id="IPR029058">
    <property type="entry name" value="AB_hydrolase_fold"/>
</dbReference>
<comment type="caution">
    <text evidence="7">The sequence shown here is derived from an EMBL/GenBank/DDBJ whole genome shotgun (WGS) entry which is preliminary data.</text>
</comment>
<feature type="active site" evidence="5">
    <location>
        <position position="223"/>
    </location>
</feature>
<dbReference type="OrthoDB" id="9780744at2"/>
<proteinExistence type="inferred from homology"/>
<dbReference type="HAMAP" id="MF_01260">
    <property type="entry name" value="Carboxylester"/>
    <property type="match status" value="1"/>
</dbReference>
<evidence type="ECO:0000259" key="6">
    <source>
        <dbReference type="Pfam" id="PF12697"/>
    </source>
</evidence>
<dbReference type="PANTHER" id="PTHR43194:SF5">
    <property type="entry name" value="PIMELOYL-[ACYL-CARRIER PROTEIN] METHYL ESTER ESTERASE"/>
    <property type="match status" value="1"/>
</dbReference>
<comment type="function">
    <text evidence="5">The physiological role of BioH is to remove the methyl group introduced by BioC when the pimeloyl moiety is complete. It allows to synthesize pimeloyl-ACP via the fatty acid synthetic pathway through the hydrolysis of the ester bonds of pimeloyl-ACP esters.</text>
</comment>
<evidence type="ECO:0000256" key="2">
    <source>
        <dbReference type="ARBA" id="ARBA00022490"/>
    </source>
</evidence>
<name>A0A917N9S0_9GAMM</name>
<feature type="binding site" evidence="5">
    <location>
        <begin position="78"/>
        <end position="79"/>
    </location>
    <ligand>
        <name>substrate</name>
    </ligand>
</feature>
<dbReference type="AlphaFoldDB" id="A0A917N9S0"/>
<comment type="subunit">
    <text evidence="5">Monomer.</text>
</comment>
<feature type="binding site" evidence="5">
    <location>
        <position position="20"/>
    </location>
    <ligand>
        <name>substrate</name>
    </ligand>
</feature>
<evidence type="ECO:0000256" key="3">
    <source>
        <dbReference type="ARBA" id="ARBA00022756"/>
    </source>
</evidence>
<dbReference type="SUPFAM" id="SSF53474">
    <property type="entry name" value="alpha/beta-Hydrolases"/>
    <property type="match status" value="1"/>
</dbReference>
<comment type="subcellular location">
    <subcellularLocation>
        <location evidence="5">Cytoplasm</location>
    </subcellularLocation>
</comment>
<feature type="binding site" evidence="5">
    <location>
        <position position="223"/>
    </location>
    <ligand>
        <name>substrate</name>
    </ligand>
</feature>
<evidence type="ECO:0000313" key="7">
    <source>
        <dbReference type="EMBL" id="GGI81396.1"/>
    </source>
</evidence>
<dbReference type="EMBL" id="BMOB01000002">
    <property type="protein sequence ID" value="GGI81396.1"/>
    <property type="molecule type" value="Genomic_DNA"/>
</dbReference>
<reference evidence="7" key="2">
    <citation type="submission" date="2020-09" db="EMBL/GenBank/DDBJ databases">
        <authorList>
            <person name="Sun Q."/>
            <person name="Ohkuma M."/>
        </authorList>
    </citation>
    <scope>NUCLEOTIDE SEQUENCE</scope>
    <source>
        <strain evidence="7">JCM 13919</strain>
    </source>
</reference>
<feature type="domain" description="AB hydrolase-1" evidence="6">
    <location>
        <begin position="14"/>
        <end position="234"/>
    </location>
</feature>
<dbReference type="InterPro" id="IPR050228">
    <property type="entry name" value="Carboxylesterase_BioH"/>
</dbReference>
<feature type="binding site" evidence="5">
    <location>
        <begin position="139"/>
        <end position="143"/>
    </location>
    <ligand>
        <name>substrate</name>
    </ligand>
</feature>
<dbReference type="InterPro" id="IPR000073">
    <property type="entry name" value="AB_hydrolase_1"/>
</dbReference>
<gene>
    <name evidence="5 7" type="primary">bioH</name>
    <name evidence="7" type="ORF">GCM10007966_07370</name>
</gene>
<dbReference type="InterPro" id="IPR010076">
    <property type="entry name" value="BioH"/>
</dbReference>
<comment type="catalytic activity">
    <reaction evidence="5">
        <text>6-carboxyhexanoyl-[ACP] methyl ester + H2O = 6-carboxyhexanoyl-[ACP] + methanol + H(+)</text>
        <dbReference type="Rhea" id="RHEA:42700"/>
        <dbReference type="Rhea" id="RHEA-COMP:9955"/>
        <dbReference type="Rhea" id="RHEA-COMP:10186"/>
        <dbReference type="ChEBI" id="CHEBI:15377"/>
        <dbReference type="ChEBI" id="CHEBI:15378"/>
        <dbReference type="ChEBI" id="CHEBI:17790"/>
        <dbReference type="ChEBI" id="CHEBI:78846"/>
        <dbReference type="ChEBI" id="CHEBI:82735"/>
        <dbReference type="EC" id="3.1.1.85"/>
    </reaction>
</comment>
<evidence type="ECO:0000256" key="5">
    <source>
        <dbReference type="HAMAP-Rule" id="MF_01260"/>
    </source>
</evidence>
<dbReference type="Gene3D" id="3.40.50.1820">
    <property type="entry name" value="alpha/beta hydrolase"/>
    <property type="match status" value="1"/>
</dbReference>
<reference evidence="7" key="1">
    <citation type="journal article" date="2014" name="Int. J. Syst. Evol. Microbiol.">
        <title>Complete genome sequence of Corynebacterium casei LMG S-19264T (=DSM 44701T), isolated from a smear-ripened cheese.</title>
        <authorList>
            <consortium name="US DOE Joint Genome Institute (JGI-PGF)"/>
            <person name="Walter F."/>
            <person name="Albersmeier A."/>
            <person name="Kalinowski J."/>
            <person name="Ruckert C."/>
        </authorList>
    </citation>
    <scope>NUCLEOTIDE SEQUENCE</scope>
    <source>
        <strain evidence="7">JCM 13919</strain>
    </source>
</reference>
<keyword evidence="4 5" id="KW-0378">Hydrolase</keyword>
<dbReference type="PANTHER" id="PTHR43194">
    <property type="entry name" value="HYDROLASE ALPHA/BETA FOLD FAMILY"/>
    <property type="match status" value="1"/>
</dbReference>
<dbReference type="Proteomes" id="UP000630149">
    <property type="component" value="Unassembled WGS sequence"/>
</dbReference>
<keyword evidence="8" id="KW-1185">Reference proteome</keyword>
<dbReference type="Pfam" id="PF12697">
    <property type="entry name" value="Abhydrolase_6"/>
    <property type="match status" value="1"/>
</dbReference>
<keyword evidence="1 5" id="KW-0719">Serine esterase</keyword>
<dbReference type="RefSeq" id="WP_131775752.1">
    <property type="nucleotide sequence ID" value="NZ_BMOB01000002.1"/>
</dbReference>
<organism evidence="7 8">
    <name type="scientific">Legionella impletisoli</name>
    <dbReference type="NCBI Taxonomy" id="343510"/>
    <lineage>
        <taxon>Bacteria</taxon>
        <taxon>Pseudomonadati</taxon>
        <taxon>Pseudomonadota</taxon>
        <taxon>Gammaproteobacteria</taxon>
        <taxon>Legionellales</taxon>
        <taxon>Legionellaceae</taxon>
        <taxon>Legionella</taxon>
    </lineage>
</organism>
<evidence type="ECO:0000256" key="1">
    <source>
        <dbReference type="ARBA" id="ARBA00022487"/>
    </source>
</evidence>
<dbReference type="GO" id="GO:0009102">
    <property type="term" value="P:biotin biosynthetic process"/>
    <property type="evidence" value="ECO:0007669"/>
    <property type="project" value="UniProtKB-UniRule"/>
</dbReference>
<protein>
    <recommendedName>
        <fullName evidence="5">Pimeloyl-[acyl-carrier protein] methyl ester esterase</fullName>
        <ecNumber evidence="5">3.1.1.85</ecNumber>
    </recommendedName>
    <alternativeName>
        <fullName evidence="5">Biotin synthesis protein BioH</fullName>
    </alternativeName>
    <alternativeName>
        <fullName evidence="5">Carboxylesterase BioH</fullName>
    </alternativeName>
</protein>
<keyword evidence="2 5" id="KW-0963">Cytoplasm</keyword>
<accession>A0A917N9S0</accession>
<evidence type="ECO:0000313" key="8">
    <source>
        <dbReference type="Proteomes" id="UP000630149"/>
    </source>
</evidence>
<dbReference type="GO" id="GO:0090499">
    <property type="term" value="F:pimelyl-[acyl-carrier protein] methyl ester esterase activity"/>
    <property type="evidence" value="ECO:0007669"/>
    <property type="project" value="UniProtKB-EC"/>
</dbReference>
<feature type="active site" description="Nucleophile" evidence="5">
    <location>
        <position position="78"/>
    </location>
</feature>
<comment type="similarity">
    <text evidence="5">Belongs to the AB hydrolase superfamily. Carboxylesterase BioH family.</text>
</comment>
<feature type="active site" evidence="5">
    <location>
        <position position="195"/>
    </location>
</feature>